<dbReference type="OrthoDB" id="50314at2157"/>
<accession>A0A3R9R0U9</accession>
<dbReference type="PROSITE" id="PS50093">
    <property type="entry name" value="PKD"/>
    <property type="match status" value="1"/>
</dbReference>
<evidence type="ECO:0000259" key="2">
    <source>
        <dbReference type="PROSITE" id="PS50093"/>
    </source>
</evidence>
<dbReference type="EMBL" id="RCOS01000165">
    <property type="protein sequence ID" value="RSN71929.1"/>
    <property type="molecule type" value="Genomic_DNA"/>
</dbReference>
<organism evidence="3 4">
    <name type="scientific">Candidatus Methanodesulfokora washburnensis</name>
    <dbReference type="NCBI Taxonomy" id="2478471"/>
    <lineage>
        <taxon>Archaea</taxon>
        <taxon>Thermoproteota</taxon>
        <taxon>Candidatus Korarchaeia</taxon>
        <taxon>Candidatus Korarchaeia incertae sedis</taxon>
        <taxon>Candidatus Methanodesulfokora</taxon>
    </lineage>
</organism>
<feature type="domain" description="PKD" evidence="2">
    <location>
        <begin position="274"/>
        <end position="354"/>
    </location>
</feature>
<dbReference type="InterPro" id="IPR013783">
    <property type="entry name" value="Ig-like_fold"/>
</dbReference>
<protein>
    <submittedName>
        <fullName evidence="3">PKD domain-containing protein</fullName>
    </submittedName>
</protein>
<dbReference type="SMART" id="SM00089">
    <property type="entry name" value="PKD"/>
    <property type="match status" value="1"/>
</dbReference>
<evidence type="ECO:0000313" key="3">
    <source>
        <dbReference type="EMBL" id="RSN71929.1"/>
    </source>
</evidence>
<dbReference type="AlphaFoldDB" id="A0A3R9R0U9"/>
<name>A0A3R9R0U9_9CREN</name>
<evidence type="ECO:0000313" key="4">
    <source>
        <dbReference type="Proteomes" id="UP000277582"/>
    </source>
</evidence>
<dbReference type="InterPro" id="IPR000601">
    <property type="entry name" value="PKD_dom"/>
</dbReference>
<dbReference type="Pfam" id="PF18911">
    <property type="entry name" value="PKD_4"/>
    <property type="match status" value="1"/>
</dbReference>
<dbReference type="CDD" id="cd00146">
    <property type="entry name" value="PKD"/>
    <property type="match status" value="1"/>
</dbReference>
<dbReference type="InterPro" id="IPR035986">
    <property type="entry name" value="PKD_dom_sf"/>
</dbReference>
<dbReference type="Gene3D" id="2.60.40.10">
    <property type="entry name" value="Immunoglobulins"/>
    <property type="match status" value="1"/>
</dbReference>
<reference evidence="3 4" key="1">
    <citation type="submission" date="2018-10" db="EMBL/GenBank/DDBJ databases">
        <title>Co-occurring genomic capacity for anaerobic methane metabolism and dissimilatory sulfite reduction discovered in the Korarchaeota.</title>
        <authorList>
            <person name="Mckay L.J."/>
            <person name="Dlakic M."/>
            <person name="Fields M.W."/>
            <person name="Delmont T.O."/>
            <person name="Eren A.M."/>
            <person name="Jay Z.J."/>
            <person name="Klingelsmith K.B."/>
            <person name="Rusch D.B."/>
            <person name="Inskeep W.P."/>
        </authorList>
    </citation>
    <scope>NUCLEOTIDE SEQUENCE [LARGE SCALE GENOMIC DNA]</scope>
    <source>
        <strain evidence="3 4">MDKW</strain>
    </source>
</reference>
<sequence>MRRALAVHIFRISIWKLYLKCMYHKMHLSITILKNYLNPDFNRNHMKSLYKNSLEFRARRVAVSRSILAALLIALLLPAPILSLATPADVIYKAGDWLLYRYVVKLGGGGDFEFILNVTIEEVSATRVKYDVELEEFLSNGIPITFIPLPQKLSSSTVDLSTAAPLSGEILINPSYTGTYNYNEIYNEIWIYIIYNYIYNKAYNKIYIKCNYCTVTYYKGVTTKLSINVTLGVSTTPTTGATESTITGMIIGEIDLIGTSIEELKKVEAENKPPVADFSYSPSNPLAGDSVSFNDRSYDPDGSVVSWHWNFGDSTTSSEKNPTHVFTSPGTYIVTLTVKDDRGAEESISKTVYVSQATSFDFSVSTSGTSFSIMQGGGSITVPVSVSLIEGTPSSVSLSLFDWMTEEGNSLGSENLWFTVEFNPSSGTPPFDSTLTIKVAKEVPPGTYKADIVAYHDGIPKHTTITVNVIPALEIISYGYWIIQTKAEQYQPTIPAKIATPSTLPIETYSRAIRPPVQGEDFLVSIVVKNRGNFDIIIPGSLSTTIILPSDHSKYGVIIDDPRLVEATQLDENTVAVSGTRSSITIKPGETTTIFYRCKAQWHFIPPPEVVSLDDIIKQIMDASLGGLLDSYSEVYKTIFKVILLNPKEASRMIEVTSGAYAIGETAEIIGIPLEVLQTYQKLKELEAITAPCTIFTLSFPLDITNEKISVIVSMQEQKIKTFNDYKLIRPAVTGLATDIGIIVGSALGSAVGPEGTVAGAFIGNVAGVIVGKVINSATDSLVLSYLYNDPSLNYTLLVPPPTVPEAFYKLPNNTESKALLYEYLYLAYLNASTESLARANGAIEMNNTKYYYLQLRNARMYAANASTYYSKLVPLLEQIVEELNKSGYLNEVSFIKGREYIAKNGLPSNVTKLLTELGFTKYINIHEVEERLKSAKYEPLNVTAFKEALELSKKYNPAAFFNESLAEELESVSNKTLCQVILNETGLSKAVVKVDGKDYPLPTSLYLNLGTKHNITFSQVISEPSYNYVFKELHVGNETFTSPSYQLDVLEPVSIIAVYEGKGGVEPLPPETLSQIYILVIAIILILAMILGYIKWGTGKSTYS</sequence>
<comment type="caution">
    <text evidence="3">The sequence shown here is derived from an EMBL/GenBank/DDBJ whole genome shotgun (WGS) entry which is preliminary data.</text>
</comment>
<dbReference type="Proteomes" id="UP000277582">
    <property type="component" value="Unassembled WGS sequence"/>
</dbReference>
<dbReference type="SUPFAM" id="SSF49299">
    <property type="entry name" value="PKD domain"/>
    <property type="match status" value="1"/>
</dbReference>
<keyword evidence="1" id="KW-1133">Transmembrane helix</keyword>
<keyword evidence="1" id="KW-0472">Membrane</keyword>
<dbReference type="InterPro" id="IPR022409">
    <property type="entry name" value="PKD/Chitinase_dom"/>
</dbReference>
<proteinExistence type="predicted"/>
<keyword evidence="4" id="KW-1185">Reference proteome</keyword>
<keyword evidence="1" id="KW-0812">Transmembrane</keyword>
<gene>
    <name evidence="3" type="ORF">D6D85_14815</name>
</gene>
<dbReference type="RefSeq" id="WP_125672716.1">
    <property type="nucleotide sequence ID" value="NZ_RCOS01000165.1"/>
</dbReference>
<feature type="transmembrane region" description="Helical" evidence="1">
    <location>
        <begin position="1077"/>
        <end position="1095"/>
    </location>
</feature>
<evidence type="ECO:0000256" key="1">
    <source>
        <dbReference type="SAM" id="Phobius"/>
    </source>
</evidence>